<comment type="function">
    <text evidence="10 12">Part of the ABC transporter complex UgpBAEC involved in sn-glycerol-3-phosphate (G3P) import. Probably responsible for the translocation of the substrate across the membrane.</text>
</comment>
<evidence type="ECO:0000313" key="15">
    <source>
        <dbReference type="Proteomes" id="UP000782610"/>
    </source>
</evidence>
<dbReference type="PROSITE" id="PS50928">
    <property type="entry name" value="ABC_TM1"/>
    <property type="match status" value="1"/>
</dbReference>
<keyword evidence="5 11" id="KW-0813">Transport</keyword>
<comment type="similarity">
    <text evidence="2 11">Belongs to the binding-protein-dependent transport system permease family.</text>
</comment>
<dbReference type="GO" id="GO:0055085">
    <property type="term" value="P:transmembrane transport"/>
    <property type="evidence" value="ECO:0007669"/>
    <property type="project" value="InterPro"/>
</dbReference>
<feature type="transmembrane region" description="Helical" evidence="11">
    <location>
        <begin position="187"/>
        <end position="212"/>
    </location>
</feature>
<dbReference type="CDD" id="cd06261">
    <property type="entry name" value="TM_PBP2"/>
    <property type="match status" value="1"/>
</dbReference>
<keyword evidence="7 11" id="KW-0812">Transmembrane</keyword>
<comment type="caution">
    <text evidence="14">The sequence shown here is derived from an EMBL/GenBank/DDBJ whole genome shotgun (WGS) entry which is preliminary data.</text>
</comment>
<comment type="subcellular location">
    <subcellularLocation>
        <location evidence="12">Cell inner membrane</location>
        <topology evidence="12">Multi-pass membrane protein</topology>
    </subcellularLocation>
    <subcellularLocation>
        <location evidence="1 11">Cell membrane</location>
        <topology evidence="1 11">Multi-pass membrane protein</topology>
    </subcellularLocation>
</comment>
<feature type="transmembrane region" description="Helical" evidence="11">
    <location>
        <begin position="111"/>
        <end position="132"/>
    </location>
</feature>
<keyword evidence="8 11" id="KW-1133">Transmembrane helix</keyword>
<gene>
    <name evidence="12" type="primary">ugpE</name>
    <name evidence="14" type="ORF">HY834_11910</name>
</gene>
<feature type="transmembrane region" description="Helical" evidence="11">
    <location>
        <begin position="144"/>
        <end position="166"/>
    </location>
</feature>
<dbReference type="Gene3D" id="1.10.3720.10">
    <property type="entry name" value="MetI-like"/>
    <property type="match status" value="1"/>
</dbReference>
<comment type="subunit">
    <text evidence="3 12">The complex is composed of two ATP-binding proteins (UgpC), two transmembrane proteins (UgpA and UgpE) and a solute-binding protein (UgpB).</text>
</comment>
<protein>
    <recommendedName>
        <fullName evidence="4 12">sn-glycerol-3-phosphate transport system permease protein UgpE</fullName>
    </recommendedName>
</protein>
<evidence type="ECO:0000259" key="13">
    <source>
        <dbReference type="PROSITE" id="PS50928"/>
    </source>
</evidence>
<dbReference type="EMBL" id="JACRAF010000031">
    <property type="protein sequence ID" value="MBI4922446.1"/>
    <property type="molecule type" value="Genomic_DNA"/>
</dbReference>
<evidence type="ECO:0000256" key="9">
    <source>
        <dbReference type="ARBA" id="ARBA00023136"/>
    </source>
</evidence>
<feature type="transmembrane region" description="Helical" evidence="11">
    <location>
        <begin position="74"/>
        <end position="99"/>
    </location>
</feature>
<proteinExistence type="inferred from homology"/>
<evidence type="ECO:0000256" key="1">
    <source>
        <dbReference type="ARBA" id="ARBA00004651"/>
    </source>
</evidence>
<evidence type="ECO:0000256" key="3">
    <source>
        <dbReference type="ARBA" id="ARBA00011557"/>
    </source>
</evidence>
<evidence type="ECO:0000256" key="6">
    <source>
        <dbReference type="ARBA" id="ARBA00022475"/>
    </source>
</evidence>
<dbReference type="SUPFAM" id="SSF161098">
    <property type="entry name" value="MetI-like"/>
    <property type="match status" value="1"/>
</dbReference>
<dbReference type="AlphaFoldDB" id="A0A933NYX0"/>
<evidence type="ECO:0000256" key="10">
    <source>
        <dbReference type="ARBA" id="ARBA00037054"/>
    </source>
</evidence>
<accession>A0A933NYX0</accession>
<evidence type="ECO:0000256" key="12">
    <source>
        <dbReference type="RuleBase" id="RU363056"/>
    </source>
</evidence>
<dbReference type="GO" id="GO:0005886">
    <property type="term" value="C:plasma membrane"/>
    <property type="evidence" value="ECO:0007669"/>
    <property type="project" value="UniProtKB-SubCell"/>
</dbReference>
<organism evidence="14 15">
    <name type="scientific">Devosia nanyangense</name>
    <dbReference type="NCBI Taxonomy" id="1228055"/>
    <lineage>
        <taxon>Bacteria</taxon>
        <taxon>Pseudomonadati</taxon>
        <taxon>Pseudomonadota</taxon>
        <taxon>Alphaproteobacteria</taxon>
        <taxon>Hyphomicrobiales</taxon>
        <taxon>Devosiaceae</taxon>
        <taxon>Devosia</taxon>
    </lineage>
</organism>
<keyword evidence="9 11" id="KW-0472">Membrane</keyword>
<dbReference type="PANTHER" id="PTHR43744:SF8">
    <property type="entry name" value="SN-GLYCEROL-3-PHOSPHATE TRANSPORT SYSTEM PERMEASE PROTEIN UGPE"/>
    <property type="match status" value="1"/>
</dbReference>
<keyword evidence="6 12" id="KW-1003">Cell membrane</keyword>
<evidence type="ECO:0000256" key="4">
    <source>
        <dbReference type="ARBA" id="ARBA00020515"/>
    </source>
</evidence>
<dbReference type="InterPro" id="IPR035906">
    <property type="entry name" value="MetI-like_sf"/>
</dbReference>
<evidence type="ECO:0000256" key="5">
    <source>
        <dbReference type="ARBA" id="ARBA00022448"/>
    </source>
</evidence>
<dbReference type="InterPro" id="IPR000515">
    <property type="entry name" value="MetI-like"/>
</dbReference>
<keyword evidence="12" id="KW-0997">Cell inner membrane</keyword>
<feature type="transmembrane region" description="Helical" evidence="11">
    <location>
        <begin position="26"/>
        <end position="54"/>
    </location>
</feature>
<dbReference type="PANTHER" id="PTHR43744">
    <property type="entry name" value="ABC TRANSPORTER PERMEASE PROTEIN MG189-RELATED-RELATED"/>
    <property type="match status" value="1"/>
</dbReference>
<evidence type="ECO:0000313" key="14">
    <source>
        <dbReference type="EMBL" id="MBI4922446.1"/>
    </source>
</evidence>
<feature type="domain" description="ABC transmembrane type-1" evidence="13">
    <location>
        <begin position="75"/>
        <end position="266"/>
    </location>
</feature>
<evidence type="ECO:0000256" key="11">
    <source>
        <dbReference type="RuleBase" id="RU363032"/>
    </source>
</evidence>
<evidence type="ECO:0000256" key="7">
    <source>
        <dbReference type="ARBA" id="ARBA00022692"/>
    </source>
</evidence>
<feature type="transmembrane region" description="Helical" evidence="11">
    <location>
        <begin position="247"/>
        <end position="266"/>
    </location>
</feature>
<evidence type="ECO:0000256" key="2">
    <source>
        <dbReference type="ARBA" id="ARBA00009306"/>
    </source>
</evidence>
<dbReference type="Pfam" id="PF00528">
    <property type="entry name" value="BPD_transp_1"/>
    <property type="match status" value="1"/>
</dbReference>
<evidence type="ECO:0000256" key="8">
    <source>
        <dbReference type="ARBA" id="ARBA00022989"/>
    </source>
</evidence>
<sequence length="280" mass="29313">MTLETAAKDGVPARGETMALGRGTRIAFLIVLIAALASLYPFGSLIVTSILPPLNGQPLELWQRLFSQIPVGTFMLNSAIVAGGAMVLVSIVSCMAGYGFSKLPFPGSAQLFAVLVAALSVPQATTIISNYFNFAAVGGVGAYWGPILMYAAGSTPFSVILMTNFFKALPDELVESAVIDGASYRQVFLMIMAPLAAPAVTTVAVLCFLGSWNDLLVAMLWLPDTGLRTISVGVATLAGVRANSIDLILTGSLFSAIPPILAFIIFQRYLVSGIVSGIGK</sequence>
<dbReference type="Proteomes" id="UP000782610">
    <property type="component" value="Unassembled WGS sequence"/>
</dbReference>
<reference evidence="14" key="1">
    <citation type="submission" date="2020-07" db="EMBL/GenBank/DDBJ databases">
        <title>Huge and variable diversity of episymbiotic CPR bacteria and DPANN archaea in groundwater ecosystems.</title>
        <authorList>
            <person name="He C.Y."/>
            <person name="Keren R."/>
            <person name="Whittaker M."/>
            <person name="Farag I.F."/>
            <person name="Doudna J."/>
            <person name="Cate J.H.D."/>
            <person name="Banfield J.F."/>
        </authorList>
    </citation>
    <scope>NUCLEOTIDE SEQUENCE</scope>
    <source>
        <strain evidence="14">NC_groundwater_1586_Pr3_B-0.1um_66_15</strain>
    </source>
</reference>
<name>A0A933NYX0_9HYPH</name>